<evidence type="ECO:0000313" key="3">
    <source>
        <dbReference type="Proteomes" id="UP000559027"/>
    </source>
</evidence>
<dbReference type="AlphaFoldDB" id="A0A8H5D7W9"/>
<evidence type="ECO:0000256" key="1">
    <source>
        <dbReference type="SAM" id="MobiDB-lite"/>
    </source>
</evidence>
<name>A0A8H5D7W9_9AGAR</name>
<feature type="region of interest" description="Disordered" evidence="1">
    <location>
        <begin position="122"/>
        <end position="147"/>
    </location>
</feature>
<comment type="caution">
    <text evidence="2">The sequence shown here is derived from an EMBL/GenBank/DDBJ whole genome shotgun (WGS) entry which is preliminary data.</text>
</comment>
<evidence type="ECO:0000313" key="2">
    <source>
        <dbReference type="EMBL" id="KAF5354873.1"/>
    </source>
</evidence>
<proteinExistence type="predicted"/>
<protein>
    <submittedName>
        <fullName evidence="2">Uncharacterized protein</fullName>
    </submittedName>
</protein>
<feature type="compositionally biased region" description="Pro residues" evidence="1">
    <location>
        <begin position="132"/>
        <end position="143"/>
    </location>
</feature>
<gene>
    <name evidence="2" type="ORF">D9756_005562</name>
</gene>
<sequence>MTTPVLKGLPTDFRSFYRLFRRACSASVLHRNAQSVALRNLYRTTFRRAGLIYMHAQNKSAKDGEKTEKKKAWLDIWNKRMDNTLSLLYNSSHTRGLPHQITKFLGHFIYVQRRRHYESKNKGLTWNGQLPPNSPQYQPPQPTKPGKIAKQERKQLLSTFEQEALGPLREVVRMAEGRDEISFGNLKNYTRVRPRKTPPRYDKFFQ</sequence>
<dbReference type="OrthoDB" id="2770090at2759"/>
<keyword evidence="3" id="KW-1185">Reference proteome</keyword>
<reference evidence="2 3" key="1">
    <citation type="journal article" date="2020" name="ISME J.">
        <title>Uncovering the hidden diversity of litter-decomposition mechanisms in mushroom-forming fungi.</title>
        <authorList>
            <person name="Floudas D."/>
            <person name="Bentzer J."/>
            <person name="Ahren D."/>
            <person name="Johansson T."/>
            <person name="Persson P."/>
            <person name="Tunlid A."/>
        </authorList>
    </citation>
    <scope>NUCLEOTIDE SEQUENCE [LARGE SCALE GENOMIC DNA]</scope>
    <source>
        <strain evidence="2 3">CBS 146.42</strain>
    </source>
</reference>
<organism evidence="2 3">
    <name type="scientific">Leucocoprinus leucothites</name>
    <dbReference type="NCBI Taxonomy" id="201217"/>
    <lineage>
        <taxon>Eukaryota</taxon>
        <taxon>Fungi</taxon>
        <taxon>Dikarya</taxon>
        <taxon>Basidiomycota</taxon>
        <taxon>Agaricomycotina</taxon>
        <taxon>Agaricomycetes</taxon>
        <taxon>Agaricomycetidae</taxon>
        <taxon>Agaricales</taxon>
        <taxon>Agaricineae</taxon>
        <taxon>Agaricaceae</taxon>
        <taxon>Leucocoprinus</taxon>
    </lineage>
</organism>
<dbReference type="EMBL" id="JAACJO010000008">
    <property type="protein sequence ID" value="KAF5354873.1"/>
    <property type="molecule type" value="Genomic_DNA"/>
</dbReference>
<dbReference type="Proteomes" id="UP000559027">
    <property type="component" value="Unassembled WGS sequence"/>
</dbReference>
<accession>A0A8H5D7W9</accession>